<protein>
    <recommendedName>
        <fullName evidence="9">Protein FAM173B</fullName>
    </recommendedName>
</protein>
<dbReference type="InterPro" id="IPR010743">
    <property type="entry name" value="Methionine_synth_MetW"/>
</dbReference>
<dbReference type="PANTHER" id="PTHR13610:SF9">
    <property type="entry name" value="FI06469P"/>
    <property type="match status" value="1"/>
</dbReference>
<sequence length="228" mass="24752">MDKDLEAVLHPNVAAKSHSEVGSSRDSPKTPAARSAPSTLQKSLVIGACVATSTVIGGLLIPFVSPGFRRIALPYVPATDSQVKLVASILTRRTPGSRVVDLGSGDGRLVMAAAQKGFNSTGVEMNWWLVLWSRWRSYSLGLSKLTQFIRQDLYKCDLKSYDVIILFGVSGMMETIKKKLAVEMKSDSLFVACRFPLPSATPLEQLGAGIDSVWVYRKSDVIGGFRSN</sequence>
<comment type="caution">
    <text evidence="7">The sequence shown here is derived from an EMBL/GenBank/DDBJ whole genome shotgun (WGS) entry which is preliminary data.</text>
</comment>
<dbReference type="InterPro" id="IPR029063">
    <property type="entry name" value="SAM-dependent_MTases_sf"/>
</dbReference>
<evidence type="ECO:0000256" key="2">
    <source>
        <dbReference type="ARBA" id="ARBA00022603"/>
    </source>
</evidence>
<keyword evidence="8" id="KW-1185">Reference proteome</keyword>
<dbReference type="EMBL" id="MTYJ01000172">
    <property type="protein sequence ID" value="OQV11399.1"/>
    <property type="molecule type" value="Genomic_DNA"/>
</dbReference>
<comment type="similarity">
    <text evidence="1">Belongs to the ANT/ATPSC lysine N-methyltransferase family.</text>
</comment>
<evidence type="ECO:0000256" key="3">
    <source>
        <dbReference type="ARBA" id="ARBA00022679"/>
    </source>
</evidence>
<dbReference type="GO" id="GO:0016279">
    <property type="term" value="F:protein-lysine N-methyltransferase activity"/>
    <property type="evidence" value="ECO:0007669"/>
    <property type="project" value="InterPro"/>
</dbReference>
<dbReference type="Proteomes" id="UP000192578">
    <property type="component" value="Unassembled WGS sequence"/>
</dbReference>
<dbReference type="GO" id="GO:1905706">
    <property type="term" value="P:regulation of mitochondrial ATP synthesis coupled proton transport"/>
    <property type="evidence" value="ECO:0007669"/>
    <property type="project" value="TreeGrafter"/>
</dbReference>
<dbReference type="CDD" id="cd02440">
    <property type="entry name" value="AdoMet_MTases"/>
    <property type="match status" value="1"/>
</dbReference>
<evidence type="ECO:0000256" key="1">
    <source>
        <dbReference type="ARBA" id="ARBA00010633"/>
    </source>
</evidence>
<keyword evidence="4" id="KW-0949">S-adenosyl-L-methionine</keyword>
<organism evidence="7 8">
    <name type="scientific">Hypsibius exemplaris</name>
    <name type="common">Freshwater tardigrade</name>
    <dbReference type="NCBI Taxonomy" id="2072580"/>
    <lineage>
        <taxon>Eukaryota</taxon>
        <taxon>Metazoa</taxon>
        <taxon>Ecdysozoa</taxon>
        <taxon>Tardigrada</taxon>
        <taxon>Eutardigrada</taxon>
        <taxon>Parachela</taxon>
        <taxon>Hypsibioidea</taxon>
        <taxon>Hypsibiidae</taxon>
        <taxon>Hypsibius</taxon>
    </lineage>
</organism>
<keyword evidence="6" id="KW-1133">Transmembrane helix</keyword>
<evidence type="ECO:0000313" key="7">
    <source>
        <dbReference type="EMBL" id="OQV11399.1"/>
    </source>
</evidence>
<evidence type="ECO:0000256" key="4">
    <source>
        <dbReference type="ARBA" id="ARBA00022691"/>
    </source>
</evidence>
<proteinExistence type="inferred from homology"/>
<feature type="region of interest" description="Disordered" evidence="5">
    <location>
        <begin position="16"/>
        <end position="36"/>
    </location>
</feature>
<dbReference type="PANTHER" id="PTHR13610">
    <property type="entry name" value="METHYLTRANSFERASE DOMAIN-CONTAINING PROTEIN"/>
    <property type="match status" value="1"/>
</dbReference>
<dbReference type="Gene3D" id="3.40.50.150">
    <property type="entry name" value="Vaccinia Virus protein VP39"/>
    <property type="match status" value="1"/>
</dbReference>
<evidence type="ECO:0008006" key="9">
    <source>
        <dbReference type="Google" id="ProtNLM"/>
    </source>
</evidence>
<gene>
    <name evidence="7" type="ORF">BV898_14276</name>
</gene>
<dbReference type="Pfam" id="PF07021">
    <property type="entry name" value="MetW"/>
    <property type="match status" value="1"/>
</dbReference>
<keyword evidence="6" id="KW-0472">Membrane</keyword>
<reference evidence="8" key="1">
    <citation type="submission" date="2017-01" db="EMBL/GenBank/DDBJ databases">
        <title>Comparative genomics of anhydrobiosis in the tardigrade Hypsibius dujardini.</title>
        <authorList>
            <person name="Yoshida Y."/>
            <person name="Koutsovoulos G."/>
            <person name="Laetsch D."/>
            <person name="Stevens L."/>
            <person name="Kumar S."/>
            <person name="Horikawa D."/>
            <person name="Ishino K."/>
            <person name="Komine S."/>
            <person name="Tomita M."/>
            <person name="Blaxter M."/>
            <person name="Arakawa K."/>
        </authorList>
    </citation>
    <scope>NUCLEOTIDE SEQUENCE [LARGE SCALE GENOMIC DNA]</scope>
    <source>
        <strain evidence="8">Z151</strain>
    </source>
</reference>
<keyword evidence="2" id="KW-0489">Methyltransferase</keyword>
<dbReference type="OrthoDB" id="66144at2759"/>
<keyword evidence="6" id="KW-0812">Transmembrane</keyword>
<evidence type="ECO:0000256" key="6">
    <source>
        <dbReference type="SAM" id="Phobius"/>
    </source>
</evidence>
<evidence type="ECO:0000256" key="5">
    <source>
        <dbReference type="SAM" id="MobiDB-lite"/>
    </source>
</evidence>
<name>A0A1W0W872_HYPEX</name>
<dbReference type="GO" id="GO:0032259">
    <property type="term" value="P:methylation"/>
    <property type="evidence" value="ECO:0007669"/>
    <property type="project" value="UniProtKB-KW"/>
</dbReference>
<evidence type="ECO:0000313" key="8">
    <source>
        <dbReference type="Proteomes" id="UP000192578"/>
    </source>
</evidence>
<keyword evidence="3" id="KW-0808">Transferase</keyword>
<dbReference type="GO" id="GO:0005739">
    <property type="term" value="C:mitochondrion"/>
    <property type="evidence" value="ECO:0007669"/>
    <property type="project" value="TreeGrafter"/>
</dbReference>
<dbReference type="SUPFAM" id="SSF53335">
    <property type="entry name" value="S-adenosyl-L-methionine-dependent methyltransferases"/>
    <property type="match status" value="1"/>
</dbReference>
<accession>A0A1W0W872</accession>
<dbReference type="AlphaFoldDB" id="A0A1W0W872"/>
<feature type="transmembrane region" description="Helical" evidence="6">
    <location>
        <begin position="44"/>
        <end position="64"/>
    </location>
</feature>
<dbReference type="InterPro" id="IPR026170">
    <property type="entry name" value="FAM173A/B"/>
</dbReference>